<comment type="caution">
    <text evidence="2">The sequence shown here is derived from an EMBL/GenBank/DDBJ whole genome shotgun (WGS) entry which is preliminary data.</text>
</comment>
<dbReference type="GO" id="GO:0004523">
    <property type="term" value="F:RNA-DNA hybrid ribonuclease activity"/>
    <property type="evidence" value="ECO:0007669"/>
    <property type="project" value="InterPro"/>
</dbReference>
<gene>
    <name evidence="2" type="ORF">PHLCEN_2v9957</name>
</gene>
<dbReference type="InterPro" id="IPR036397">
    <property type="entry name" value="RNaseH_sf"/>
</dbReference>
<accession>A0A2R6NPE6</accession>
<sequence>MRALNALAGLPPIKERCRHLMNKAALRICKLPDSYPIRAVLPDYWTVNQVSEALPFQSVLFRKPDNTPIRHIERVGRSSNEDFARLHPENQPGDQLLEEFPDRSKFCLLHLPKSKKEEFEHWYENIFVPKLCSLTWGFEGKEGIYIVFIDRSAKKTVRPDKPTRYRSSSSYLILKQSLENNRHVKHATSASGKATSYDAEVMVIAAGIKNAIRACSTDLRELHVFADNQTALQNIVEPGCYSGQMFTLLVIKDLQRFLCESPEHSITLHWCPAHVGIPQNEFIDQLAKSRKDAPLTTGHLRLLLRCQWQTSTKPSTPRQAIWEKAGYARPAASHSHTWQRAH</sequence>
<dbReference type="GO" id="GO:0003676">
    <property type="term" value="F:nucleic acid binding"/>
    <property type="evidence" value="ECO:0007669"/>
    <property type="project" value="InterPro"/>
</dbReference>
<protein>
    <recommendedName>
        <fullName evidence="1">RNase H type-1 domain-containing protein</fullName>
    </recommendedName>
</protein>
<proteinExistence type="predicted"/>
<dbReference type="AlphaFoldDB" id="A0A2R6NPE6"/>
<dbReference type="SUPFAM" id="SSF53098">
    <property type="entry name" value="Ribonuclease H-like"/>
    <property type="match status" value="1"/>
</dbReference>
<dbReference type="Proteomes" id="UP000186601">
    <property type="component" value="Unassembled WGS sequence"/>
</dbReference>
<feature type="domain" description="RNase H type-1" evidence="1">
    <location>
        <begin position="158"/>
        <end position="292"/>
    </location>
</feature>
<dbReference type="Pfam" id="PF00075">
    <property type="entry name" value="RNase_H"/>
    <property type="match status" value="1"/>
</dbReference>
<evidence type="ECO:0000259" key="1">
    <source>
        <dbReference type="PROSITE" id="PS50879"/>
    </source>
</evidence>
<evidence type="ECO:0000313" key="3">
    <source>
        <dbReference type="Proteomes" id="UP000186601"/>
    </source>
</evidence>
<reference evidence="2 3" key="1">
    <citation type="submission" date="2018-02" db="EMBL/GenBank/DDBJ databases">
        <title>Genome sequence of the basidiomycete white-rot fungus Phlebia centrifuga.</title>
        <authorList>
            <person name="Granchi Z."/>
            <person name="Peng M."/>
            <person name="de Vries R.P."/>
            <person name="Hilden K."/>
            <person name="Makela M.R."/>
            <person name="Grigoriev I."/>
            <person name="Riley R."/>
        </authorList>
    </citation>
    <scope>NUCLEOTIDE SEQUENCE [LARGE SCALE GENOMIC DNA]</scope>
    <source>
        <strain evidence="2 3">FBCC195</strain>
    </source>
</reference>
<dbReference type="OrthoDB" id="3258143at2759"/>
<keyword evidence="3" id="KW-1185">Reference proteome</keyword>
<dbReference type="InterPro" id="IPR002156">
    <property type="entry name" value="RNaseH_domain"/>
</dbReference>
<dbReference type="CDD" id="cd09276">
    <property type="entry name" value="Rnase_HI_RT_non_LTR"/>
    <property type="match status" value="1"/>
</dbReference>
<dbReference type="InterPro" id="IPR012337">
    <property type="entry name" value="RNaseH-like_sf"/>
</dbReference>
<dbReference type="Gene3D" id="3.30.420.10">
    <property type="entry name" value="Ribonuclease H-like superfamily/Ribonuclease H"/>
    <property type="match status" value="1"/>
</dbReference>
<organism evidence="2 3">
    <name type="scientific">Hermanssonia centrifuga</name>
    <dbReference type="NCBI Taxonomy" id="98765"/>
    <lineage>
        <taxon>Eukaryota</taxon>
        <taxon>Fungi</taxon>
        <taxon>Dikarya</taxon>
        <taxon>Basidiomycota</taxon>
        <taxon>Agaricomycotina</taxon>
        <taxon>Agaricomycetes</taxon>
        <taxon>Polyporales</taxon>
        <taxon>Meruliaceae</taxon>
        <taxon>Hermanssonia</taxon>
    </lineage>
</organism>
<dbReference type="EMBL" id="MLYV02001005">
    <property type="protein sequence ID" value="PSR74288.1"/>
    <property type="molecule type" value="Genomic_DNA"/>
</dbReference>
<evidence type="ECO:0000313" key="2">
    <source>
        <dbReference type="EMBL" id="PSR74288.1"/>
    </source>
</evidence>
<dbReference type="PROSITE" id="PS50879">
    <property type="entry name" value="RNASE_H_1"/>
    <property type="match status" value="1"/>
</dbReference>
<name>A0A2R6NPE6_9APHY</name>
<dbReference type="STRING" id="98765.A0A2R6NPE6"/>